<proteinExistence type="inferred from homology"/>
<dbReference type="Gramene" id="TVU36980">
    <property type="protein sequence ID" value="TVU36980"/>
    <property type="gene ID" value="EJB05_18942"/>
</dbReference>
<dbReference type="Proteomes" id="UP000324897">
    <property type="component" value="Unassembled WGS sequence"/>
</dbReference>
<comment type="similarity">
    <text evidence="6">Belongs to the RNA polymerase beta' chain family.</text>
</comment>
<feature type="region of interest" description="Disordered" evidence="7">
    <location>
        <begin position="1193"/>
        <end position="1245"/>
    </location>
</feature>
<comment type="catalytic activity">
    <reaction evidence="6">
        <text>RNA(n) + a ribonucleoside 5'-triphosphate = RNA(n+1) + diphosphate</text>
        <dbReference type="Rhea" id="RHEA:21248"/>
        <dbReference type="Rhea" id="RHEA-COMP:14527"/>
        <dbReference type="Rhea" id="RHEA-COMP:17342"/>
        <dbReference type="ChEBI" id="CHEBI:33019"/>
        <dbReference type="ChEBI" id="CHEBI:61557"/>
        <dbReference type="ChEBI" id="CHEBI:140395"/>
        <dbReference type="EC" id="2.7.7.6"/>
    </reaction>
</comment>
<feature type="domain" description="RNA polymerase N-terminal" evidence="8">
    <location>
        <begin position="221"/>
        <end position="450"/>
    </location>
</feature>
<evidence type="ECO:0000259" key="8">
    <source>
        <dbReference type="SMART" id="SM00663"/>
    </source>
</evidence>
<evidence type="ECO:0000256" key="6">
    <source>
        <dbReference type="RuleBase" id="RU004279"/>
    </source>
</evidence>
<dbReference type="InterPro" id="IPR006592">
    <property type="entry name" value="RNA_pol_N"/>
</dbReference>
<dbReference type="OrthoDB" id="1926397at2759"/>
<dbReference type="InterPro" id="IPR007081">
    <property type="entry name" value="RNA_pol_Rpb1_5"/>
</dbReference>
<dbReference type="InterPro" id="IPR007080">
    <property type="entry name" value="RNA_pol_Rpb1_1"/>
</dbReference>
<evidence type="ECO:0000256" key="3">
    <source>
        <dbReference type="ARBA" id="ARBA00022695"/>
    </source>
</evidence>
<keyword evidence="2 6" id="KW-0808">Transferase</keyword>
<dbReference type="Gene3D" id="3.10.450.40">
    <property type="match status" value="1"/>
</dbReference>
<keyword evidence="5 6" id="KW-0804">Transcription</keyword>
<keyword evidence="3 6" id="KW-0548">Nucleotidyltransferase</keyword>
<dbReference type="GO" id="GO:0003899">
    <property type="term" value="F:DNA-directed RNA polymerase activity"/>
    <property type="evidence" value="ECO:0007669"/>
    <property type="project" value="UniProtKB-EC"/>
</dbReference>
<dbReference type="SMART" id="SM00663">
    <property type="entry name" value="RPOLA_N"/>
    <property type="match status" value="1"/>
</dbReference>
<dbReference type="Gene3D" id="6.10.250.2940">
    <property type="match status" value="1"/>
</dbReference>
<dbReference type="PANTHER" id="PTHR19376">
    <property type="entry name" value="DNA-DIRECTED RNA POLYMERASE"/>
    <property type="match status" value="1"/>
</dbReference>
<dbReference type="EC" id="2.7.7.6" evidence="6"/>
<keyword evidence="10" id="KW-1185">Reference proteome</keyword>
<feature type="region of interest" description="Disordered" evidence="7">
    <location>
        <begin position="1121"/>
        <end position="1140"/>
    </location>
</feature>
<sequence>MEEDDPAAAGLMIPEGCIRRVKLSVASNEEILNAVPVMNPSEKPFPITHGSQLQDNPSLGLPLQLGTCDCCGVTQVDQCQGHFGFIELPVPIYHPSHITELGKILNMICLRCLRLKNVKLKRKGTRKQSSKFTSCSYCQDLPPLCVAEVIKSNGARTLKLTAPLRAEVGDGFWSFLDQFGFQTRHRAHSRPLPPKEVQNIMQKISDETRKKLAAGGYNLQDGYVMNYMCVPPNCLHTTNVLDENTVMCPPDTSKNLLRKVLRTIGDIKSSSIANPNFEAREVGEDDLQVAVADYINLRGTIQGSQHATITRQPAPKQWQQKMKTLFISKSSSFSCRAVITGDPYIGLDVVGVPDEVARKISVEEHVTDYNIARLQGIMDKGLCLTYKDVNSNTYDLDVGKANDKKQEGPSKSIKLLNLLQPLLMESLLMDGFSVSLKDFNGPGKGLMKIRNSPAELNKFRELIVNFAAHSSALGLLIDPKRDSAMKKLVEQLGFLGHQLQYNGRLYSSNLVQDCYEFLNKSRSTRCYEPLEANGFVNSSFSSGLSPYEELLHSISTREKIMRTSKGLVESGNLFKNMMAILRDVVVCYDGTIRTSCSKSVLQFDSRVVSRYMTPGDSVGILAATAVANAAYKAVLDPNQNNMTSWDSMKEVLLTKSDSKTDINDQKVILYLNKYPGVINAAQSCLKRIKVEDCATEISIRYCQEITQAAHCLVGYINLDKKQLNQMEVTVESIIQTCQEAIVKQVKKKGKMRQIMKRSNIILSECLCDEDPCDEKYLQVSCFQFFLHANIATELPESHVVHLMTNSIFPVLLETTIKGDPRVQKSKIIWIEPSLPCWVQTSSAEQKGELALEITVEKEAAAENGDAWGVAVDACIPVMHLIDTTRSMPYSIQGVKQVFGISFAFDRAAKHLSKAIGMVTKSVLKEHLTTVASSMTCTGNLHGFNSSDYKATFQSLNVQAPFTEATLSRPMQCFQKSAEKGYIDQLDSVVSTSSWGNQAAIGTGSGFEILWDIESQSSSNETLGGYGLYDFLGAVGTIGATEGKTVVPHSSCLYDVDDLLEDEMSCLGGNSPISRTDKLKVDYRQRNFKGRRTGMCLAAREHQGMQTMSIWNSDVSWKNNESSRCEENTMGPQHSTLTRSTNTSVCNQRRFTGQVFERKQPKHILNSAVTRQDDRPSWFRENVSCTQNFPIAESPGAAGWNRKNSTFGRGGGRAMRKSEGSHRGGGNSRNWKAQKNSSARQGGSSSFTPVEQKIYAQVDPIIKNVKRIIRESRDGIKLSPEDEMFIVTNILMYHPEKEKKMAGQGNYIMVAKHKKFHSSRCLYVASSDGSCSDFSYKKCLENFVRIHYPGAADSFCRKYFK</sequence>
<feature type="compositionally biased region" description="Polar residues" evidence="7">
    <location>
        <begin position="1227"/>
        <end position="1245"/>
    </location>
</feature>
<evidence type="ECO:0000256" key="5">
    <source>
        <dbReference type="ARBA" id="ARBA00023163"/>
    </source>
</evidence>
<comment type="function">
    <text evidence="6">DNA-dependent RNA polymerase catalyzes the transcription of DNA into RNA using the four ribonucleoside triphosphates as substrates.</text>
</comment>
<dbReference type="Gene3D" id="2.40.40.20">
    <property type="match status" value="1"/>
</dbReference>
<dbReference type="Pfam" id="PF00623">
    <property type="entry name" value="RNA_pol_Rpb1_2"/>
    <property type="match status" value="1"/>
</dbReference>
<dbReference type="SUPFAM" id="SSF64484">
    <property type="entry name" value="beta and beta-prime subunits of DNA dependent RNA-polymerase"/>
    <property type="match status" value="1"/>
</dbReference>
<dbReference type="Pfam" id="PF04997">
    <property type="entry name" value="RNA_pol_Rpb1_1"/>
    <property type="match status" value="1"/>
</dbReference>
<dbReference type="PANTHER" id="PTHR19376:SF46">
    <property type="entry name" value="DNA-DIRECTED RNA POLYMERASE SUBUNIT"/>
    <property type="match status" value="1"/>
</dbReference>
<accession>A0A5J9VPJ6</accession>
<dbReference type="Pfam" id="PF04998">
    <property type="entry name" value="RNA_pol_Rpb1_5"/>
    <property type="match status" value="1"/>
</dbReference>
<dbReference type="InterPro" id="IPR044893">
    <property type="entry name" value="RNA_pol_Rpb1_clamp_domain"/>
</dbReference>
<evidence type="ECO:0000256" key="7">
    <source>
        <dbReference type="SAM" id="MobiDB-lite"/>
    </source>
</evidence>
<evidence type="ECO:0000313" key="10">
    <source>
        <dbReference type="Proteomes" id="UP000324897"/>
    </source>
</evidence>
<organism evidence="9 10">
    <name type="scientific">Eragrostis curvula</name>
    <name type="common">weeping love grass</name>
    <dbReference type="NCBI Taxonomy" id="38414"/>
    <lineage>
        <taxon>Eukaryota</taxon>
        <taxon>Viridiplantae</taxon>
        <taxon>Streptophyta</taxon>
        <taxon>Embryophyta</taxon>
        <taxon>Tracheophyta</taxon>
        <taxon>Spermatophyta</taxon>
        <taxon>Magnoliopsida</taxon>
        <taxon>Liliopsida</taxon>
        <taxon>Poales</taxon>
        <taxon>Poaceae</taxon>
        <taxon>PACMAD clade</taxon>
        <taxon>Chloridoideae</taxon>
        <taxon>Eragrostideae</taxon>
        <taxon>Eragrostidinae</taxon>
        <taxon>Eragrostis</taxon>
    </lineage>
</organism>
<evidence type="ECO:0000256" key="4">
    <source>
        <dbReference type="ARBA" id="ARBA00022833"/>
    </source>
</evidence>
<dbReference type="Gene3D" id="4.10.860.120">
    <property type="entry name" value="RNA polymerase II, clamp domain"/>
    <property type="match status" value="1"/>
</dbReference>
<comment type="caution">
    <text evidence="9">The sequence shown here is derived from an EMBL/GenBank/DDBJ whole genome shotgun (WGS) entry which is preliminary data.</text>
</comment>
<feature type="non-terminal residue" evidence="9">
    <location>
        <position position="1"/>
    </location>
</feature>
<dbReference type="GO" id="GO:0000428">
    <property type="term" value="C:DNA-directed RNA polymerase complex"/>
    <property type="evidence" value="ECO:0007669"/>
    <property type="project" value="UniProtKB-KW"/>
</dbReference>
<dbReference type="EMBL" id="RWGY01000009">
    <property type="protein sequence ID" value="TVU36980.1"/>
    <property type="molecule type" value="Genomic_DNA"/>
</dbReference>
<feature type="compositionally biased region" description="Polar residues" evidence="7">
    <location>
        <begin position="1129"/>
        <end position="1140"/>
    </location>
</feature>
<dbReference type="InterPro" id="IPR000722">
    <property type="entry name" value="RNA_pol_asu"/>
</dbReference>
<evidence type="ECO:0000313" key="9">
    <source>
        <dbReference type="EMBL" id="TVU36980.1"/>
    </source>
</evidence>
<protein>
    <recommendedName>
        <fullName evidence="6">DNA-directed RNA polymerase subunit</fullName>
        <ecNumber evidence="6">2.7.7.6</ecNumber>
    </recommendedName>
</protein>
<name>A0A5J9VPJ6_9POAL</name>
<evidence type="ECO:0000256" key="2">
    <source>
        <dbReference type="ARBA" id="ARBA00022679"/>
    </source>
</evidence>
<evidence type="ECO:0000256" key="1">
    <source>
        <dbReference type="ARBA" id="ARBA00022478"/>
    </source>
</evidence>
<dbReference type="Gene3D" id="3.30.1490.180">
    <property type="entry name" value="RNA polymerase ii"/>
    <property type="match status" value="1"/>
</dbReference>
<dbReference type="GO" id="GO:0006351">
    <property type="term" value="P:DNA-templated transcription"/>
    <property type="evidence" value="ECO:0007669"/>
    <property type="project" value="InterPro"/>
</dbReference>
<gene>
    <name evidence="9" type="ORF">EJB05_18942</name>
</gene>
<dbReference type="GO" id="GO:0003677">
    <property type="term" value="F:DNA binding"/>
    <property type="evidence" value="ECO:0007669"/>
    <property type="project" value="InterPro"/>
</dbReference>
<dbReference type="InterPro" id="IPR045867">
    <property type="entry name" value="DNA-dir_RpoC_beta_prime"/>
</dbReference>
<keyword evidence="1 6" id="KW-0240">DNA-directed RNA polymerase</keyword>
<keyword evidence="4" id="KW-0862">Zinc</keyword>
<dbReference type="Pfam" id="PF11523">
    <property type="entry name" value="DUF3223"/>
    <property type="match status" value="1"/>
</dbReference>
<reference evidence="9 10" key="1">
    <citation type="journal article" date="2019" name="Sci. Rep.">
        <title>A high-quality genome of Eragrostis curvula grass provides insights into Poaceae evolution and supports new strategies to enhance forage quality.</title>
        <authorList>
            <person name="Carballo J."/>
            <person name="Santos B.A.C.M."/>
            <person name="Zappacosta D."/>
            <person name="Garbus I."/>
            <person name="Selva J.P."/>
            <person name="Gallo C.A."/>
            <person name="Diaz A."/>
            <person name="Albertini E."/>
            <person name="Caccamo M."/>
            <person name="Echenique V."/>
        </authorList>
    </citation>
    <scope>NUCLEOTIDE SEQUENCE [LARGE SCALE GENOMIC DNA]</scope>
    <source>
        <strain evidence="10">cv. Victoria</strain>
        <tissue evidence="9">Leaf</tissue>
    </source>
</reference>